<proteinExistence type="predicted"/>
<sequence>MVLFGLLLLLVLLLVLYFVVQPRPVNIPIKDRHDFITGGSMGIGLAIAKQAASEGARISRLTRSMDQLEKAKQSINQ</sequence>
<evidence type="ECO:0000256" key="1">
    <source>
        <dbReference type="SAM" id="SignalP"/>
    </source>
</evidence>
<accession>A0ABR2FHD0</accession>
<dbReference type="PANTHER" id="PTHR43550:SF3">
    <property type="entry name" value="3-KETODIHYDROSPHINGOSINE REDUCTASE"/>
    <property type="match status" value="1"/>
</dbReference>
<feature type="signal peptide" evidence="1">
    <location>
        <begin position="1"/>
        <end position="22"/>
    </location>
</feature>
<dbReference type="PANTHER" id="PTHR43550">
    <property type="entry name" value="3-KETODIHYDROSPHINGOSINE REDUCTASE"/>
    <property type="match status" value="1"/>
</dbReference>
<organism evidence="2 3">
    <name type="scientific">Hibiscus sabdariffa</name>
    <name type="common">roselle</name>
    <dbReference type="NCBI Taxonomy" id="183260"/>
    <lineage>
        <taxon>Eukaryota</taxon>
        <taxon>Viridiplantae</taxon>
        <taxon>Streptophyta</taxon>
        <taxon>Embryophyta</taxon>
        <taxon>Tracheophyta</taxon>
        <taxon>Spermatophyta</taxon>
        <taxon>Magnoliopsida</taxon>
        <taxon>eudicotyledons</taxon>
        <taxon>Gunneridae</taxon>
        <taxon>Pentapetalae</taxon>
        <taxon>rosids</taxon>
        <taxon>malvids</taxon>
        <taxon>Malvales</taxon>
        <taxon>Malvaceae</taxon>
        <taxon>Malvoideae</taxon>
        <taxon>Hibiscus</taxon>
    </lineage>
</organism>
<dbReference type="InterPro" id="IPR036291">
    <property type="entry name" value="NAD(P)-bd_dom_sf"/>
</dbReference>
<feature type="chain" id="PRO_5045948577" evidence="1">
    <location>
        <begin position="23"/>
        <end position="77"/>
    </location>
</feature>
<keyword evidence="1" id="KW-0732">Signal</keyword>
<reference evidence="2 3" key="1">
    <citation type="journal article" date="2024" name="G3 (Bethesda)">
        <title>Genome assembly of Hibiscus sabdariffa L. provides insights into metabolisms of medicinal natural products.</title>
        <authorList>
            <person name="Kim T."/>
        </authorList>
    </citation>
    <scope>NUCLEOTIDE SEQUENCE [LARGE SCALE GENOMIC DNA]</scope>
    <source>
        <strain evidence="2">TK-2024</strain>
        <tissue evidence="2">Old leaves</tissue>
    </source>
</reference>
<dbReference type="Gene3D" id="3.40.50.720">
    <property type="entry name" value="NAD(P)-binding Rossmann-like Domain"/>
    <property type="match status" value="1"/>
</dbReference>
<dbReference type="InterPro" id="IPR002347">
    <property type="entry name" value="SDR_fam"/>
</dbReference>
<evidence type="ECO:0000313" key="3">
    <source>
        <dbReference type="Proteomes" id="UP001472677"/>
    </source>
</evidence>
<evidence type="ECO:0000313" key="2">
    <source>
        <dbReference type="EMBL" id="KAK8580298.1"/>
    </source>
</evidence>
<keyword evidence="3" id="KW-1185">Reference proteome</keyword>
<comment type="caution">
    <text evidence="2">The sequence shown here is derived from an EMBL/GenBank/DDBJ whole genome shotgun (WGS) entry which is preliminary data.</text>
</comment>
<dbReference type="SUPFAM" id="SSF51735">
    <property type="entry name" value="NAD(P)-binding Rossmann-fold domains"/>
    <property type="match status" value="1"/>
</dbReference>
<dbReference type="Proteomes" id="UP001472677">
    <property type="component" value="Unassembled WGS sequence"/>
</dbReference>
<protein>
    <submittedName>
        <fullName evidence="2">Uncharacterized protein</fullName>
    </submittedName>
</protein>
<gene>
    <name evidence="2" type="ORF">V6N12_070578</name>
</gene>
<dbReference type="EMBL" id="JBBPBM010000006">
    <property type="protein sequence ID" value="KAK8580298.1"/>
    <property type="molecule type" value="Genomic_DNA"/>
</dbReference>
<dbReference type="Pfam" id="PF00106">
    <property type="entry name" value="adh_short"/>
    <property type="match status" value="1"/>
</dbReference>
<name>A0ABR2FHD0_9ROSI</name>